<comment type="subcellular location">
    <subcellularLocation>
        <location evidence="1">Cytoplasm</location>
        <location evidence="1">Cytoskeleton</location>
    </subcellularLocation>
</comment>
<comment type="similarity">
    <text evidence="2 7">Belongs to the actin family.</text>
</comment>
<dbReference type="FunFam" id="3.30.420.40:FF:000058">
    <property type="entry name" value="Putative actin-related protein 5"/>
    <property type="match status" value="1"/>
</dbReference>
<dbReference type="InterPro" id="IPR020902">
    <property type="entry name" value="Actin/actin-like_CS"/>
</dbReference>
<keyword evidence="6" id="KW-0206">Cytoskeleton</keyword>
<dbReference type="GO" id="GO:0005856">
    <property type="term" value="C:cytoskeleton"/>
    <property type="evidence" value="ECO:0007669"/>
    <property type="project" value="UniProtKB-SubCell"/>
</dbReference>
<dbReference type="FunFam" id="3.30.420.40:FF:000150">
    <property type="entry name" value="Actin-related protein 7"/>
    <property type="match status" value="1"/>
</dbReference>
<dbReference type="PROSITE" id="PS00432">
    <property type="entry name" value="ACTINS_2"/>
    <property type="match status" value="1"/>
</dbReference>
<sequence>MSFWETRPIVCDNGTGFIKAGFAGDDAPSVLFPSIVGRPRNRHAMIGLGQKDMYFGDEAQVRRGVLKLCYPIAHGIVRDWEAMERLWEHTFDKELRITTEEHPVLLTEAPLNPKINREKMIEIMFEGFDVPATYVAIQAVLSLYASGRTTGVVMDSGEGVTHVVPIYEGYALPHAIERLDLAGKDLTDYLTKILAEDGYFFTTSAEREIVRDIKERLSYVSMDFDKELATSSESSELDRQYELPDGQVITVGAGRFRCPEILFDPSRVGVESGGIQEILVRSIKKSDMDIRRELFGNVVLSGGTTVIPGLADRLVKELSSLAPPGVKVRVVAPPERKYNVWIGGSILASLSTFEQMWITKEEYEESGPSVVHMKCF</sequence>
<evidence type="ECO:0008006" key="10">
    <source>
        <dbReference type="Google" id="ProtNLM"/>
    </source>
</evidence>
<keyword evidence="3" id="KW-0963">Cytoplasm</keyword>
<organism evidence="8 9">
    <name type="scientific">Rubroshorea leprosula</name>
    <dbReference type="NCBI Taxonomy" id="152421"/>
    <lineage>
        <taxon>Eukaryota</taxon>
        <taxon>Viridiplantae</taxon>
        <taxon>Streptophyta</taxon>
        <taxon>Embryophyta</taxon>
        <taxon>Tracheophyta</taxon>
        <taxon>Spermatophyta</taxon>
        <taxon>Magnoliopsida</taxon>
        <taxon>eudicotyledons</taxon>
        <taxon>Gunneridae</taxon>
        <taxon>Pentapetalae</taxon>
        <taxon>rosids</taxon>
        <taxon>malvids</taxon>
        <taxon>Malvales</taxon>
        <taxon>Dipterocarpaceae</taxon>
        <taxon>Rubroshorea</taxon>
    </lineage>
</organism>
<dbReference type="FunFam" id="3.30.420.40:FF:000205">
    <property type="entry name" value="Actin, alpha skeletal muscle"/>
    <property type="match status" value="1"/>
</dbReference>
<dbReference type="Proteomes" id="UP001054252">
    <property type="component" value="Unassembled WGS sequence"/>
</dbReference>
<keyword evidence="9" id="KW-1185">Reference proteome</keyword>
<dbReference type="SMART" id="SM00268">
    <property type="entry name" value="ACTIN"/>
    <property type="match status" value="1"/>
</dbReference>
<dbReference type="InterPro" id="IPR004001">
    <property type="entry name" value="Actin_CS"/>
</dbReference>
<dbReference type="SUPFAM" id="SSF53067">
    <property type="entry name" value="Actin-like ATPase domain"/>
    <property type="match status" value="2"/>
</dbReference>
<dbReference type="InterPro" id="IPR004000">
    <property type="entry name" value="Actin"/>
</dbReference>
<dbReference type="Gene3D" id="3.90.640.10">
    <property type="entry name" value="Actin, Chain A, domain 4"/>
    <property type="match status" value="1"/>
</dbReference>
<proteinExistence type="inferred from homology"/>
<keyword evidence="4" id="KW-0547">Nucleotide-binding</keyword>
<dbReference type="GO" id="GO:0005524">
    <property type="term" value="F:ATP binding"/>
    <property type="evidence" value="ECO:0007669"/>
    <property type="project" value="UniProtKB-KW"/>
</dbReference>
<accession>A0AAV5KJB6</accession>
<evidence type="ECO:0000256" key="6">
    <source>
        <dbReference type="ARBA" id="ARBA00023212"/>
    </source>
</evidence>
<evidence type="ECO:0000256" key="1">
    <source>
        <dbReference type="ARBA" id="ARBA00004245"/>
    </source>
</evidence>
<evidence type="ECO:0000256" key="3">
    <source>
        <dbReference type="ARBA" id="ARBA00022490"/>
    </source>
</evidence>
<protein>
    <recommendedName>
        <fullName evidence="10">Actin</fullName>
    </recommendedName>
</protein>
<gene>
    <name evidence="8" type="ORF">SLEP1_g34292</name>
</gene>
<dbReference type="PANTHER" id="PTHR11937">
    <property type="entry name" value="ACTIN"/>
    <property type="match status" value="1"/>
</dbReference>
<evidence type="ECO:0000313" key="8">
    <source>
        <dbReference type="EMBL" id="GKV24711.1"/>
    </source>
</evidence>
<dbReference type="InterPro" id="IPR043129">
    <property type="entry name" value="ATPase_NBD"/>
</dbReference>
<evidence type="ECO:0000313" key="9">
    <source>
        <dbReference type="Proteomes" id="UP001054252"/>
    </source>
</evidence>
<evidence type="ECO:0000256" key="5">
    <source>
        <dbReference type="ARBA" id="ARBA00022840"/>
    </source>
</evidence>
<evidence type="ECO:0000256" key="7">
    <source>
        <dbReference type="RuleBase" id="RU000487"/>
    </source>
</evidence>
<dbReference type="Pfam" id="PF00022">
    <property type="entry name" value="Actin"/>
    <property type="match status" value="1"/>
</dbReference>
<keyword evidence="5" id="KW-0067">ATP-binding</keyword>
<dbReference type="Gene3D" id="3.30.420.40">
    <property type="match status" value="2"/>
</dbReference>
<evidence type="ECO:0000256" key="4">
    <source>
        <dbReference type="ARBA" id="ARBA00022741"/>
    </source>
</evidence>
<dbReference type="AlphaFoldDB" id="A0AAV5KJB6"/>
<dbReference type="FunFam" id="3.90.640.10:FF:000047">
    <property type="entry name" value="Actin, alpha skeletal muscle"/>
    <property type="match status" value="1"/>
</dbReference>
<comment type="caution">
    <text evidence="8">The sequence shown here is derived from an EMBL/GenBank/DDBJ whole genome shotgun (WGS) entry which is preliminary data.</text>
</comment>
<dbReference type="PRINTS" id="PR00190">
    <property type="entry name" value="ACTIN"/>
</dbReference>
<evidence type="ECO:0000256" key="2">
    <source>
        <dbReference type="ARBA" id="ARBA00006752"/>
    </source>
</evidence>
<dbReference type="EMBL" id="BPVZ01000066">
    <property type="protein sequence ID" value="GKV24711.1"/>
    <property type="molecule type" value="Genomic_DNA"/>
</dbReference>
<name>A0AAV5KJB6_9ROSI</name>
<dbReference type="PROSITE" id="PS01132">
    <property type="entry name" value="ACTINS_ACT_LIKE"/>
    <property type="match status" value="1"/>
</dbReference>
<reference evidence="8 9" key="1">
    <citation type="journal article" date="2021" name="Commun. Biol.">
        <title>The genome of Shorea leprosula (Dipterocarpaceae) highlights the ecological relevance of drought in aseasonal tropical rainforests.</title>
        <authorList>
            <person name="Ng K.K.S."/>
            <person name="Kobayashi M.J."/>
            <person name="Fawcett J.A."/>
            <person name="Hatakeyama M."/>
            <person name="Paape T."/>
            <person name="Ng C.H."/>
            <person name="Ang C.C."/>
            <person name="Tnah L.H."/>
            <person name="Lee C.T."/>
            <person name="Nishiyama T."/>
            <person name="Sese J."/>
            <person name="O'Brien M.J."/>
            <person name="Copetti D."/>
            <person name="Mohd Noor M.I."/>
            <person name="Ong R.C."/>
            <person name="Putra M."/>
            <person name="Sireger I.Z."/>
            <person name="Indrioko S."/>
            <person name="Kosugi Y."/>
            <person name="Izuno A."/>
            <person name="Isagi Y."/>
            <person name="Lee S.L."/>
            <person name="Shimizu K.K."/>
        </authorList>
    </citation>
    <scope>NUCLEOTIDE SEQUENCE [LARGE SCALE GENOMIC DNA]</scope>
    <source>
        <strain evidence="8">214</strain>
    </source>
</reference>